<proteinExistence type="inferred from homology"/>
<dbReference type="EC" id="1.11.1.6" evidence="14"/>
<evidence type="ECO:0000256" key="2">
    <source>
        <dbReference type="ARBA" id="ARBA00003918"/>
    </source>
</evidence>
<evidence type="ECO:0000256" key="4">
    <source>
        <dbReference type="ARBA" id="ARBA00005329"/>
    </source>
</evidence>
<feature type="domain" description="Catalase core" evidence="16">
    <location>
        <begin position="34"/>
        <end position="435"/>
    </location>
</feature>
<dbReference type="PROSITE" id="PS00437">
    <property type="entry name" value="CATALASE_1"/>
    <property type="match status" value="1"/>
</dbReference>
<dbReference type="GO" id="GO:0005739">
    <property type="term" value="C:mitochondrion"/>
    <property type="evidence" value="ECO:0007669"/>
    <property type="project" value="TreeGrafter"/>
</dbReference>
<evidence type="ECO:0000256" key="1">
    <source>
        <dbReference type="ARBA" id="ARBA00001971"/>
    </source>
</evidence>
<keyword evidence="11 14" id="KW-0376">Hydrogen peroxide</keyword>
<keyword evidence="10 13" id="KW-0408">Iron</keyword>
<reference evidence="18" key="1">
    <citation type="submission" date="2015-10" db="EMBL/GenBank/DDBJ databases">
        <authorList>
            <person name="Devillers H."/>
        </authorList>
    </citation>
    <scope>NUCLEOTIDE SEQUENCE [LARGE SCALE GENOMIC DNA]</scope>
</reference>
<evidence type="ECO:0000256" key="11">
    <source>
        <dbReference type="ARBA" id="ARBA00023324"/>
    </source>
</evidence>
<keyword evidence="18" id="KW-1185">Reference proteome</keyword>
<dbReference type="OrthoDB" id="6880011at2759"/>
<dbReference type="SMART" id="SM01060">
    <property type="entry name" value="Catalase"/>
    <property type="match status" value="1"/>
</dbReference>
<dbReference type="PROSITE" id="PS51402">
    <property type="entry name" value="CATALASE_3"/>
    <property type="match status" value="1"/>
</dbReference>
<evidence type="ECO:0000256" key="13">
    <source>
        <dbReference type="PIRSR" id="PIRSR038928-2"/>
    </source>
</evidence>
<dbReference type="InterPro" id="IPR002226">
    <property type="entry name" value="Catalase_haem_BS"/>
</dbReference>
<feature type="active site" evidence="12">
    <location>
        <position position="155"/>
    </location>
</feature>
<dbReference type="PROSITE" id="PS00438">
    <property type="entry name" value="CATALASE_2"/>
    <property type="match status" value="1"/>
</dbReference>
<comment type="cofactor">
    <cofactor evidence="1 13">
        <name>heme</name>
        <dbReference type="ChEBI" id="CHEBI:30413"/>
    </cofactor>
</comment>
<comment type="similarity">
    <text evidence="4 14">Belongs to the catalase family.</text>
</comment>
<comment type="subcellular location">
    <subcellularLocation>
        <location evidence="3">Cytoplasm</location>
    </subcellularLocation>
</comment>
<evidence type="ECO:0000256" key="15">
    <source>
        <dbReference type="RuleBase" id="RU004142"/>
    </source>
</evidence>
<evidence type="ECO:0000313" key="18">
    <source>
        <dbReference type="Proteomes" id="UP000236544"/>
    </source>
</evidence>
<dbReference type="InterPro" id="IPR018028">
    <property type="entry name" value="Catalase"/>
</dbReference>
<dbReference type="InterPro" id="IPR020835">
    <property type="entry name" value="Catalase_sf"/>
</dbReference>
<dbReference type="Gene3D" id="2.40.180.10">
    <property type="entry name" value="Catalase core domain"/>
    <property type="match status" value="1"/>
</dbReference>
<dbReference type="GO" id="GO:0005777">
    <property type="term" value="C:peroxisome"/>
    <property type="evidence" value="ECO:0007669"/>
    <property type="project" value="TreeGrafter"/>
</dbReference>
<evidence type="ECO:0000256" key="7">
    <source>
        <dbReference type="ARBA" id="ARBA00022617"/>
    </source>
</evidence>
<dbReference type="Pfam" id="PF00199">
    <property type="entry name" value="Catalase"/>
    <property type="match status" value="1"/>
</dbReference>
<dbReference type="Proteomes" id="UP000236544">
    <property type="component" value="Unassembled WGS sequence"/>
</dbReference>
<sequence>MPIASSTLRKPQRQYQLSLTMIEKKDSTGQQVYALANGIPYSHHPYGSQVSRPDGPILLQDVHLVESLAHFDRERVPERVVHAKGGGCRLEFELTDSLSDITYAAPYQKPGYKCPGVVRFSTVGGESGTPDTARDPRGFSVKFYTEWGNHDWVFNNTPVFFIRDANKFPHFIHTQKRDPRSHLNHGNDSTMYWDYLTQNVESIHQITYMFGDRGTPADWAKMSGYSGHTFKFFNEKGELTYVQFHIRSDEGFETLTDDKAAELSGANPDYNTRVLFDRLEAGERPTYTCYVQTMTPAQAEKFRYSINDLTKVWPHKEFPLRKFGKITLTENVDNYFEEIEQIAFSPSNTCIPGIEPSNDNVLQSRLFSYPDTQRHRLGANYTQLPVNSPRNMCPSAPGSSGCPFLMGNFQRDGPGCIYNQNSYPNYISTHHKERVQFKNLLSDKRSHSKFTGVVLDETSKAAVEQQEDYKKHNEIVDGKINEYQWVTGCSPLDLEQPRALYEKVYDAGAKKRFVENVVGHATKISDDIVKARVPQYFGLLDQDLGSAIAKGLGIKYEPVSFEEYAHQSASLASAF</sequence>
<dbReference type="PIRSF" id="PIRSF038928">
    <property type="entry name" value="Catalase_clade1-3"/>
    <property type="match status" value="1"/>
</dbReference>
<dbReference type="AlphaFoldDB" id="A0A0P1KQT2"/>
<keyword evidence="5" id="KW-0963">Cytoplasm</keyword>
<evidence type="ECO:0000256" key="8">
    <source>
        <dbReference type="ARBA" id="ARBA00022723"/>
    </source>
</evidence>
<dbReference type="CDD" id="cd08157">
    <property type="entry name" value="catalase_fungal"/>
    <property type="match status" value="1"/>
</dbReference>
<keyword evidence="9 14" id="KW-0560">Oxidoreductase</keyword>
<dbReference type="GO" id="GO:0046872">
    <property type="term" value="F:metal ion binding"/>
    <property type="evidence" value="ECO:0007669"/>
    <property type="project" value="UniProtKB-KW"/>
</dbReference>
<evidence type="ECO:0000256" key="3">
    <source>
        <dbReference type="ARBA" id="ARBA00004496"/>
    </source>
</evidence>
<comment type="catalytic activity">
    <reaction evidence="14">
        <text>2 H2O2 = O2 + 2 H2O</text>
        <dbReference type="Rhea" id="RHEA:20309"/>
        <dbReference type="ChEBI" id="CHEBI:15377"/>
        <dbReference type="ChEBI" id="CHEBI:15379"/>
        <dbReference type="ChEBI" id="CHEBI:16240"/>
        <dbReference type="EC" id="1.11.1.6"/>
    </reaction>
</comment>
<dbReference type="FunFam" id="2.40.180.10:FF:000013">
    <property type="entry name" value="Catalase"/>
    <property type="match status" value="1"/>
</dbReference>
<dbReference type="SUPFAM" id="SSF56634">
    <property type="entry name" value="Heme-dependent catalase-like"/>
    <property type="match status" value="1"/>
</dbReference>
<feature type="binding site" description="axial binding residue" evidence="13">
    <location>
        <position position="369"/>
    </location>
    <ligand>
        <name>heme</name>
        <dbReference type="ChEBI" id="CHEBI:30413"/>
    </ligand>
    <ligandPart>
        <name>Fe</name>
        <dbReference type="ChEBI" id="CHEBI:18248"/>
    </ligandPart>
</feature>
<keyword evidence="7 13" id="KW-0349">Heme</keyword>
<name>A0A0P1KQT2_9SACH</name>
<dbReference type="InterPro" id="IPR010582">
    <property type="entry name" value="Catalase_immune_responsive"/>
</dbReference>
<evidence type="ECO:0000256" key="12">
    <source>
        <dbReference type="PIRSR" id="PIRSR038928-1"/>
    </source>
</evidence>
<dbReference type="GO" id="GO:0042744">
    <property type="term" value="P:hydrogen peroxide catabolic process"/>
    <property type="evidence" value="ECO:0007669"/>
    <property type="project" value="UniProtKB-KW"/>
</dbReference>
<dbReference type="PANTHER" id="PTHR11465:SF62">
    <property type="entry name" value="CATALASE T"/>
    <property type="match status" value="1"/>
</dbReference>
<dbReference type="InterPro" id="IPR024711">
    <property type="entry name" value="Catalase_clade1/3"/>
</dbReference>
<evidence type="ECO:0000256" key="10">
    <source>
        <dbReference type="ARBA" id="ARBA00023004"/>
    </source>
</evidence>
<evidence type="ECO:0000256" key="6">
    <source>
        <dbReference type="ARBA" id="ARBA00022559"/>
    </source>
</evidence>
<evidence type="ECO:0000256" key="5">
    <source>
        <dbReference type="ARBA" id="ARBA00022490"/>
    </source>
</evidence>
<accession>A0A0P1KQT2</accession>
<gene>
    <name evidence="17" type="ORF">LAQU0_S04e05160g</name>
</gene>
<evidence type="ECO:0000256" key="14">
    <source>
        <dbReference type="RuleBase" id="RU000498"/>
    </source>
</evidence>
<dbReference type="PRINTS" id="PR00067">
    <property type="entry name" value="CATALASE"/>
</dbReference>
<keyword evidence="6 14" id="KW-0575">Peroxidase</keyword>
<dbReference type="PANTHER" id="PTHR11465">
    <property type="entry name" value="CATALASE"/>
    <property type="match status" value="1"/>
</dbReference>
<evidence type="ECO:0000313" key="17">
    <source>
        <dbReference type="EMBL" id="CUS21971.1"/>
    </source>
</evidence>
<evidence type="ECO:0000259" key="16">
    <source>
        <dbReference type="SMART" id="SM01060"/>
    </source>
</evidence>
<dbReference type="InterPro" id="IPR024708">
    <property type="entry name" value="Catalase_AS"/>
</dbReference>
<dbReference type="GO" id="GO:0004096">
    <property type="term" value="F:catalase activity"/>
    <property type="evidence" value="ECO:0007669"/>
    <property type="project" value="UniProtKB-EC"/>
</dbReference>
<comment type="function">
    <text evidence="15">Catalyzes the degradation of hydrogen peroxide (H(2)O(2)) generated by peroxisomal oxidases to water and oxygen, thereby protecting cells from the toxic effects of hydrogen peroxide.</text>
</comment>
<comment type="function">
    <text evidence="2">Occurs in almost all aerobically respiring organisms and serves to protect cells from the toxic effects of hydrogen peroxide.</text>
</comment>
<organism evidence="17 18">
    <name type="scientific">Lachancea quebecensis</name>
    <dbReference type="NCBI Taxonomy" id="1654605"/>
    <lineage>
        <taxon>Eukaryota</taxon>
        <taxon>Fungi</taxon>
        <taxon>Dikarya</taxon>
        <taxon>Ascomycota</taxon>
        <taxon>Saccharomycotina</taxon>
        <taxon>Saccharomycetes</taxon>
        <taxon>Saccharomycetales</taxon>
        <taxon>Saccharomycetaceae</taxon>
        <taxon>Lachancea</taxon>
    </lineage>
</organism>
<dbReference type="GO" id="GO:0020037">
    <property type="term" value="F:heme binding"/>
    <property type="evidence" value="ECO:0007669"/>
    <property type="project" value="InterPro"/>
</dbReference>
<dbReference type="Pfam" id="PF06628">
    <property type="entry name" value="Catalase-rel"/>
    <property type="match status" value="1"/>
</dbReference>
<protein>
    <recommendedName>
        <fullName evidence="14">Catalase</fullName>
        <ecNumber evidence="14">1.11.1.6</ecNumber>
    </recommendedName>
</protein>
<dbReference type="GO" id="GO:0042542">
    <property type="term" value="P:response to hydrogen peroxide"/>
    <property type="evidence" value="ECO:0007669"/>
    <property type="project" value="TreeGrafter"/>
</dbReference>
<dbReference type="EMBL" id="LN890563">
    <property type="protein sequence ID" value="CUS21971.1"/>
    <property type="molecule type" value="Genomic_DNA"/>
</dbReference>
<dbReference type="InterPro" id="IPR011614">
    <property type="entry name" value="Catalase_core"/>
</dbReference>
<keyword evidence="8 13" id="KW-0479">Metal-binding</keyword>
<evidence type="ECO:0000256" key="9">
    <source>
        <dbReference type="ARBA" id="ARBA00023002"/>
    </source>
</evidence>
<feature type="active site" evidence="12">
    <location>
        <position position="82"/>
    </location>
</feature>